<dbReference type="RefSeq" id="XP_008026929.1">
    <property type="nucleotide sequence ID" value="XM_008028738.1"/>
</dbReference>
<sequence>MRFDLGQRQDQPGFVVLGRSRLHRLLRSRADGVRVSHVGGWAWAQQRVVGFKTSFGTSTRAED</sequence>
<evidence type="ECO:0000313" key="1">
    <source>
        <dbReference type="EMBL" id="EOA85254.1"/>
    </source>
</evidence>
<keyword evidence="2" id="KW-1185">Reference proteome</keyword>
<dbReference type="AlphaFoldDB" id="R0K6T8"/>
<protein>
    <submittedName>
        <fullName evidence="1">Uncharacterized protein</fullName>
    </submittedName>
</protein>
<evidence type="ECO:0000313" key="2">
    <source>
        <dbReference type="Proteomes" id="UP000016935"/>
    </source>
</evidence>
<dbReference type="GeneID" id="19402356"/>
<proteinExistence type="predicted"/>
<dbReference type="Proteomes" id="UP000016935">
    <property type="component" value="Unassembled WGS sequence"/>
</dbReference>
<gene>
    <name evidence="1" type="ORF">SETTUDRAFT_20772</name>
</gene>
<dbReference type="EMBL" id="KB908703">
    <property type="protein sequence ID" value="EOA85254.1"/>
    <property type="molecule type" value="Genomic_DNA"/>
</dbReference>
<dbReference type="HOGENOM" id="CLU_2887255_0_0_1"/>
<organism evidence="1 2">
    <name type="scientific">Exserohilum turcicum (strain 28A)</name>
    <name type="common">Northern leaf blight fungus</name>
    <name type="synonym">Setosphaeria turcica</name>
    <dbReference type="NCBI Taxonomy" id="671987"/>
    <lineage>
        <taxon>Eukaryota</taxon>
        <taxon>Fungi</taxon>
        <taxon>Dikarya</taxon>
        <taxon>Ascomycota</taxon>
        <taxon>Pezizomycotina</taxon>
        <taxon>Dothideomycetes</taxon>
        <taxon>Pleosporomycetidae</taxon>
        <taxon>Pleosporales</taxon>
        <taxon>Pleosporineae</taxon>
        <taxon>Pleosporaceae</taxon>
        <taxon>Exserohilum</taxon>
    </lineage>
</organism>
<name>R0K6T8_EXST2</name>
<accession>R0K6T8</accession>
<reference evidence="1 2" key="2">
    <citation type="journal article" date="2013" name="PLoS Genet.">
        <title>Comparative genome structure, secondary metabolite, and effector coding capacity across Cochliobolus pathogens.</title>
        <authorList>
            <person name="Condon B.J."/>
            <person name="Leng Y."/>
            <person name="Wu D."/>
            <person name="Bushley K.E."/>
            <person name="Ohm R.A."/>
            <person name="Otillar R."/>
            <person name="Martin J."/>
            <person name="Schackwitz W."/>
            <person name="Grimwood J."/>
            <person name="MohdZainudin N."/>
            <person name="Xue C."/>
            <person name="Wang R."/>
            <person name="Manning V.A."/>
            <person name="Dhillon B."/>
            <person name="Tu Z.J."/>
            <person name="Steffenson B.J."/>
            <person name="Salamov A."/>
            <person name="Sun H."/>
            <person name="Lowry S."/>
            <person name="LaButti K."/>
            <person name="Han J."/>
            <person name="Copeland A."/>
            <person name="Lindquist E."/>
            <person name="Barry K."/>
            <person name="Schmutz J."/>
            <person name="Baker S.E."/>
            <person name="Ciuffetti L.M."/>
            <person name="Grigoriev I.V."/>
            <person name="Zhong S."/>
            <person name="Turgeon B.G."/>
        </authorList>
    </citation>
    <scope>NUCLEOTIDE SEQUENCE [LARGE SCALE GENOMIC DNA]</scope>
    <source>
        <strain evidence="2">28A</strain>
    </source>
</reference>
<reference evidence="1 2" key="1">
    <citation type="journal article" date="2012" name="PLoS Pathog.">
        <title>Diverse lifestyles and strategies of plant pathogenesis encoded in the genomes of eighteen Dothideomycetes fungi.</title>
        <authorList>
            <person name="Ohm R.A."/>
            <person name="Feau N."/>
            <person name="Henrissat B."/>
            <person name="Schoch C.L."/>
            <person name="Horwitz B.A."/>
            <person name="Barry K.W."/>
            <person name="Condon B.J."/>
            <person name="Copeland A.C."/>
            <person name="Dhillon B."/>
            <person name="Glaser F."/>
            <person name="Hesse C.N."/>
            <person name="Kosti I."/>
            <person name="LaButti K."/>
            <person name="Lindquist E.A."/>
            <person name="Lucas S."/>
            <person name="Salamov A.A."/>
            <person name="Bradshaw R.E."/>
            <person name="Ciuffetti L."/>
            <person name="Hamelin R.C."/>
            <person name="Kema G.H.J."/>
            <person name="Lawrence C."/>
            <person name="Scott J.A."/>
            <person name="Spatafora J.W."/>
            <person name="Turgeon B.G."/>
            <person name="de Wit P.J.G.M."/>
            <person name="Zhong S."/>
            <person name="Goodwin S.B."/>
            <person name="Grigoriev I.V."/>
        </authorList>
    </citation>
    <scope>NUCLEOTIDE SEQUENCE [LARGE SCALE GENOMIC DNA]</scope>
    <source>
        <strain evidence="2">28A</strain>
    </source>
</reference>